<feature type="domain" description="Helix-turn-helix" evidence="1">
    <location>
        <begin position="7"/>
        <end position="52"/>
    </location>
</feature>
<dbReference type="InterPro" id="IPR010093">
    <property type="entry name" value="SinI_DNA-bd"/>
</dbReference>
<dbReference type="Proteomes" id="UP000220341">
    <property type="component" value="Unassembled WGS sequence"/>
</dbReference>
<dbReference type="Gene3D" id="3.90.105.50">
    <property type="match status" value="1"/>
</dbReference>
<proteinExistence type="predicted"/>
<name>A0AAE5UCY6_PRIMG</name>
<reference evidence="2 3" key="1">
    <citation type="submission" date="2017-09" db="EMBL/GenBank/DDBJ databases">
        <title>Large-scale bioinformatics analysis of Bacillus genomes uncovers conserved roles of natural products in bacterial physiology.</title>
        <authorList>
            <consortium name="Agbiome Team Llc"/>
            <person name="Bleich R.M."/>
            <person name="Kirk G.J."/>
            <person name="Santa Maria K.C."/>
            <person name="Allen S.E."/>
            <person name="Farag S."/>
            <person name="Shank E.A."/>
            <person name="Bowers A."/>
        </authorList>
    </citation>
    <scope>NUCLEOTIDE SEQUENCE [LARGE SCALE GENOMIC DNA]</scope>
    <source>
        <strain evidence="2 3">AFS003013</strain>
    </source>
</reference>
<dbReference type="RefSeq" id="WP_098277984.1">
    <property type="nucleotide sequence ID" value="NZ_JAYKZT010000005.1"/>
</dbReference>
<dbReference type="EMBL" id="NTYW01000006">
    <property type="protein sequence ID" value="PES40831.1"/>
    <property type="molecule type" value="Genomic_DNA"/>
</dbReference>
<gene>
    <name evidence="2" type="ORF">CN497_08950</name>
</gene>
<dbReference type="InterPro" id="IPR041657">
    <property type="entry name" value="HTH_17"/>
</dbReference>
<dbReference type="GO" id="GO:0003677">
    <property type="term" value="F:DNA binding"/>
    <property type="evidence" value="ECO:0007669"/>
    <property type="project" value="UniProtKB-KW"/>
</dbReference>
<evidence type="ECO:0000259" key="1">
    <source>
        <dbReference type="Pfam" id="PF12728"/>
    </source>
</evidence>
<organism evidence="2 3">
    <name type="scientific">Priestia megaterium</name>
    <name type="common">Bacillus megaterium</name>
    <dbReference type="NCBI Taxonomy" id="1404"/>
    <lineage>
        <taxon>Bacteria</taxon>
        <taxon>Bacillati</taxon>
        <taxon>Bacillota</taxon>
        <taxon>Bacilli</taxon>
        <taxon>Bacillales</taxon>
        <taxon>Bacillaceae</taxon>
        <taxon>Priestia</taxon>
    </lineage>
</organism>
<dbReference type="InterPro" id="IPR038148">
    <property type="entry name" value="Tn1545/Tn916_Xis"/>
</dbReference>
<evidence type="ECO:0000313" key="3">
    <source>
        <dbReference type="Proteomes" id="UP000220341"/>
    </source>
</evidence>
<protein>
    <submittedName>
        <fullName evidence="2">DNA-binding protein</fullName>
    </submittedName>
</protein>
<evidence type="ECO:0000313" key="2">
    <source>
        <dbReference type="EMBL" id="PES40831.1"/>
    </source>
</evidence>
<dbReference type="Pfam" id="PF12728">
    <property type="entry name" value="HTH_17"/>
    <property type="match status" value="1"/>
</dbReference>
<comment type="caution">
    <text evidence="2">The sequence shown here is derived from an EMBL/GenBank/DDBJ whole genome shotgun (WGS) entry which is preliminary data.</text>
</comment>
<dbReference type="InterPro" id="IPR009061">
    <property type="entry name" value="DNA-bd_dom_put_sf"/>
</dbReference>
<dbReference type="NCBIfam" id="TIGR01764">
    <property type="entry name" value="excise"/>
    <property type="match status" value="1"/>
</dbReference>
<accession>A0AAE5UCY6</accession>
<dbReference type="AlphaFoldDB" id="A0AAE5UCY6"/>
<dbReference type="SUPFAM" id="SSF46955">
    <property type="entry name" value="Putative DNA-binding domain"/>
    <property type="match status" value="1"/>
</dbReference>
<keyword evidence="2" id="KW-0238">DNA-binding</keyword>
<sequence length="66" mass="7824">MDKQTISVKEAAAYMGISKDLVYQLVRENKMPHLRLSRRILFRKEALNQWLTIQEALSIQQNTKDY</sequence>